<evidence type="ECO:0000313" key="4">
    <source>
        <dbReference type="Proteomes" id="UP001304769"/>
    </source>
</evidence>
<feature type="compositionally biased region" description="Low complexity" evidence="1">
    <location>
        <begin position="223"/>
        <end position="234"/>
    </location>
</feature>
<keyword evidence="2" id="KW-0812">Transmembrane</keyword>
<accession>A0ABU5TCY3</accession>
<keyword evidence="2" id="KW-1133">Transmembrane helix</keyword>
<dbReference type="Proteomes" id="UP001304769">
    <property type="component" value="Unassembled WGS sequence"/>
</dbReference>
<evidence type="ECO:0000313" key="3">
    <source>
        <dbReference type="EMBL" id="MEA5457349.1"/>
    </source>
</evidence>
<sequence length="387" mass="39453">MKPVRRLGRIASGVGATFWVALPLAVLASLLFLNTQLRLSAPIDTWVAAEPASTTQTTPIEFSLAWDTPPAPLAPSWEGLVQSVYVEPGAKVATGTKVVRISGVDRIGFAGKAPFWRPIEASTTGEDVAELNRLLTELGLRHGQGTTVTAATMAGVDQLRIRLGAADRSVFKPDWIIHLATAEVTVEKLDLTVAAPAPAAGTALLTPAASLTSARLVAKGSLPAQSAGSPAGQGSQTGQGGGTESSKEMGAKQSAADPSRPVGRPFTAPENGRVLSAGTALPVDTTRQAIASEGLPTLAKQLEKGTPSTSGLVESPLPPGALVLPASAVRTAPSGVHCVVRRDDGGSEGPVRVDVVGESQGRVVITGGDLTAGTLVLASTRKAAACE</sequence>
<reference evidence="3 4" key="1">
    <citation type="submission" date="2023-12" db="EMBL/GenBank/DDBJ databases">
        <title>Sinomonas terricola sp. nov, isolated from litchi orchard soil in Guangdong, PR China.</title>
        <authorList>
            <person name="Jiaxin W."/>
            <person name="Yang Z."/>
            <person name="Honghui Z."/>
        </authorList>
    </citation>
    <scope>NUCLEOTIDE SEQUENCE [LARGE SCALE GENOMIC DNA]</scope>
    <source>
        <strain evidence="3 4">JGH33</strain>
    </source>
</reference>
<comment type="caution">
    <text evidence="3">The sequence shown here is derived from an EMBL/GenBank/DDBJ whole genome shotgun (WGS) entry which is preliminary data.</text>
</comment>
<name>A0ABU5TCY3_9MICC</name>
<evidence type="ECO:0000256" key="1">
    <source>
        <dbReference type="SAM" id="MobiDB-lite"/>
    </source>
</evidence>
<protein>
    <submittedName>
        <fullName evidence="3">Uncharacterized protein</fullName>
    </submittedName>
</protein>
<dbReference type="RefSeq" id="WP_323281260.1">
    <property type="nucleotide sequence ID" value="NZ_JAYGGQ010000028.1"/>
</dbReference>
<feature type="transmembrane region" description="Helical" evidence="2">
    <location>
        <begin position="12"/>
        <end position="33"/>
    </location>
</feature>
<feature type="region of interest" description="Disordered" evidence="1">
    <location>
        <begin position="222"/>
        <end position="274"/>
    </location>
</feature>
<gene>
    <name evidence="3" type="ORF">SPF06_21755</name>
</gene>
<proteinExistence type="predicted"/>
<organism evidence="3 4">
    <name type="scientific">Sinomonas terricola</name>
    <dbReference type="NCBI Taxonomy" id="3110330"/>
    <lineage>
        <taxon>Bacteria</taxon>
        <taxon>Bacillati</taxon>
        <taxon>Actinomycetota</taxon>
        <taxon>Actinomycetes</taxon>
        <taxon>Micrococcales</taxon>
        <taxon>Micrococcaceae</taxon>
        <taxon>Sinomonas</taxon>
    </lineage>
</organism>
<keyword evidence="4" id="KW-1185">Reference proteome</keyword>
<dbReference type="EMBL" id="JAYGGQ010000028">
    <property type="protein sequence ID" value="MEA5457349.1"/>
    <property type="molecule type" value="Genomic_DNA"/>
</dbReference>
<evidence type="ECO:0000256" key="2">
    <source>
        <dbReference type="SAM" id="Phobius"/>
    </source>
</evidence>
<keyword evidence="2" id="KW-0472">Membrane</keyword>